<evidence type="ECO:0000313" key="4">
    <source>
        <dbReference type="Proteomes" id="UP000003571"/>
    </source>
</evidence>
<evidence type="ECO:0000259" key="2">
    <source>
        <dbReference type="PROSITE" id="PS51781"/>
    </source>
</evidence>
<name>H7EL26_9SPIR</name>
<dbReference type="PATRIC" id="fig|907348.3.peg.1609"/>
<accession>H7EL26</accession>
<dbReference type="Proteomes" id="UP000003571">
    <property type="component" value="Unassembled WGS sequence"/>
</dbReference>
<dbReference type="eggNOG" id="ENOG5031D62">
    <property type="taxonomic scope" value="Bacteria"/>
</dbReference>
<dbReference type="AlphaFoldDB" id="H7EL26"/>
<dbReference type="Gene3D" id="1.20.58.1690">
    <property type="match status" value="1"/>
</dbReference>
<dbReference type="InterPro" id="IPR038434">
    <property type="entry name" value="YARHG_sf"/>
</dbReference>
<evidence type="ECO:0000256" key="1">
    <source>
        <dbReference type="SAM" id="SignalP"/>
    </source>
</evidence>
<proteinExistence type="predicted"/>
<dbReference type="Gene3D" id="2.30.30.40">
    <property type="entry name" value="SH3 Domains"/>
    <property type="match status" value="1"/>
</dbReference>
<dbReference type="Pfam" id="PF08239">
    <property type="entry name" value="SH3_3"/>
    <property type="match status" value="1"/>
</dbReference>
<dbReference type="EMBL" id="AGRW01000047">
    <property type="protein sequence ID" value="EIC01751.1"/>
    <property type="molecule type" value="Genomic_DNA"/>
</dbReference>
<dbReference type="SMART" id="SM01324">
    <property type="entry name" value="YARHG"/>
    <property type="match status" value="1"/>
</dbReference>
<dbReference type="RefSeq" id="WP_002704511.1">
    <property type="nucleotide sequence ID" value="NZ_AGRW01000047.1"/>
</dbReference>
<evidence type="ECO:0000313" key="3">
    <source>
        <dbReference type="EMBL" id="EIC01751.1"/>
    </source>
</evidence>
<dbReference type="PROSITE" id="PS51781">
    <property type="entry name" value="SH3B"/>
    <property type="match status" value="1"/>
</dbReference>
<feature type="domain" description="SH3b" evidence="2">
    <location>
        <begin position="132"/>
        <end position="205"/>
    </location>
</feature>
<comment type="caution">
    <text evidence="3">The sequence shown here is derived from an EMBL/GenBank/DDBJ whole genome shotgun (WGS) entry which is preliminary data.</text>
</comment>
<feature type="signal peptide" evidence="1">
    <location>
        <begin position="1"/>
        <end position="19"/>
    </location>
</feature>
<dbReference type="InterPro" id="IPR003646">
    <property type="entry name" value="SH3-like_bac-type"/>
</dbReference>
<dbReference type="STRING" id="907348.TresaDRAFT_1040"/>
<gene>
    <name evidence="3" type="ORF">TresaDRAFT_1040</name>
</gene>
<keyword evidence="4" id="KW-1185">Reference proteome</keyword>
<organism evidence="3 4">
    <name type="scientific">Treponema saccharophilum DSM 2985</name>
    <dbReference type="NCBI Taxonomy" id="907348"/>
    <lineage>
        <taxon>Bacteria</taxon>
        <taxon>Pseudomonadati</taxon>
        <taxon>Spirochaetota</taxon>
        <taxon>Spirochaetia</taxon>
        <taxon>Spirochaetales</taxon>
        <taxon>Treponemataceae</taxon>
        <taxon>Treponema</taxon>
    </lineage>
</organism>
<feature type="chain" id="PRO_5003608783" evidence="1">
    <location>
        <begin position="20"/>
        <end position="560"/>
    </location>
</feature>
<keyword evidence="1" id="KW-0732">Signal</keyword>
<reference evidence="3 4" key="1">
    <citation type="submission" date="2011-09" db="EMBL/GenBank/DDBJ databases">
        <title>The draft genome of Treponema saccharophilum DSM 2985.</title>
        <authorList>
            <consortium name="US DOE Joint Genome Institute (JGI-PGF)"/>
            <person name="Lucas S."/>
            <person name="Copeland A."/>
            <person name="Lapidus A."/>
            <person name="Glavina del Rio T."/>
            <person name="Dalin E."/>
            <person name="Tice H."/>
            <person name="Bruce D."/>
            <person name="Goodwin L."/>
            <person name="Pitluck S."/>
            <person name="Peters L."/>
            <person name="Kyrpides N."/>
            <person name="Mavromatis K."/>
            <person name="Ivanova N."/>
            <person name="Markowitz V."/>
            <person name="Cheng J.-F."/>
            <person name="Hugenholtz P."/>
            <person name="Woyke T."/>
            <person name="Wu D."/>
            <person name="Gronow S."/>
            <person name="Wellnitz S."/>
            <person name="Brambilla E."/>
            <person name="Klenk H.-P."/>
            <person name="Eisen J.A."/>
        </authorList>
    </citation>
    <scope>NUCLEOTIDE SEQUENCE [LARGE SCALE GENOMIC DNA]</scope>
    <source>
        <strain evidence="3 4">DSM 2985</strain>
    </source>
</reference>
<dbReference type="OrthoDB" id="359072at2"/>
<sequence length="560" mass="64636">MKKIILLALVLLNAFCAFSQSAERSGFVDGFDKSKYKEMTLKEFCDVCFKSDSDIFAEVKCHFQRIDREYTESGIKEFHCYGDGISDVFASKLIPSNIPPFTAIELYIRRASVNAGSWYSVDGWRVVDEARFVNQKYIATDALKIRESPSLSAKQIGRLFKAERATVIEVGEDVTIDGIESAWVKVLTKDGAEGWCFAGYLTDGTEYREKPWKSAEKADSAFADEENPFDVSFPRFSDADVFIKSQKIVCTEKLVSIDYVISGKEKKNVSAVIDCKVLGFQRLCNDIVIPLDFCIKSDGKEIPFEVYRNGNLVDKSSYYSGLKEYGGEYKYEDKIEIKFAFELKNEKTITVSYENLKSYHMFGSLYIIQMAKNPDGTPIDYTFIYQGLADSKLYPSKMCLSVNDGRGYTKQDYTLQFSRDTKEEFFWKTELNQFSALDGECFWIEFRYFGVLEEFDLVFIPCWDENPMIIAYTDESSCINLSKEIIPEALLFYMTKSQLALLRNAFYAIYGYKFKNPKYAEYFGRESNELWYKINPNFTEKDFNKIEKANINLIKKYEEQ</sequence>
<protein>
    <submittedName>
        <fullName evidence="3">SH3 type 3 domain protein</fullName>
    </submittedName>
</protein>
<dbReference type="Pfam" id="PF13308">
    <property type="entry name" value="YARHG"/>
    <property type="match status" value="1"/>
</dbReference>
<dbReference type="InterPro" id="IPR025582">
    <property type="entry name" value="YARHG_dom"/>
</dbReference>